<keyword evidence="5 6" id="KW-0269">Exonuclease</keyword>
<dbReference type="GO" id="GO:0009318">
    <property type="term" value="C:exodeoxyribonuclease VII complex"/>
    <property type="evidence" value="ECO:0007669"/>
    <property type="project" value="UniProtKB-UniRule"/>
</dbReference>
<organism evidence="7 8">
    <name type="scientific">Filibacter tadaridae</name>
    <dbReference type="NCBI Taxonomy" id="2483811"/>
    <lineage>
        <taxon>Bacteria</taxon>
        <taxon>Bacillati</taxon>
        <taxon>Bacillota</taxon>
        <taxon>Bacilli</taxon>
        <taxon>Bacillales</taxon>
        <taxon>Caryophanaceae</taxon>
        <taxon>Filibacter</taxon>
    </lineage>
</organism>
<comment type="subunit">
    <text evidence="6">Heterooligomer composed of large and small subunits.</text>
</comment>
<accession>A0A3P5XCE4</accession>
<dbReference type="GO" id="GO:0006308">
    <property type="term" value="P:DNA catabolic process"/>
    <property type="evidence" value="ECO:0007669"/>
    <property type="project" value="UniProtKB-UniRule"/>
</dbReference>
<evidence type="ECO:0000256" key="2">
    <source>
        <dbReference type="ARBA" id="ARBA00022490"/>
    </source>
</evidence>
<dbReference type="GO" id="GO:0005829">
    <property type="term" value="C:cytosol"/>
    <property type="evidence" value="ECO:0007669"/>
    <property type="project" value="TreeGrafter"/>
</dbReference>
<evidence type="ECO:0000256" key="5">
    <source>
        <dbReference type="ARBA" id="ARBA00022839"/>
    </source>
</evidence>
<evidence type="ECO:0000256" key="6">
    <source>
        <dbReference type="HAMAP-Rule" id="MF_00337"/>
    </source>
</evidence>
<dbReference type="EMBL" id="UXAV01000044">
    <property type="protein sequence ID" value="VDC32395.1"/>
    <property type="molecule type" value="Genomic_DNA"/>
</dbReference>
<dbReference type="NCBIfam" id="NF002138">
    <property type="entry name" value="PRK00977.1-2"/>
    <property type="match status" value="1"/>
</dbReference>
<evidence type="ECO:0000313" key="8">
    <source>
        <dbReference type="Proteomes" id="UP000270468"/>
    </source>
</evidence>
<comment type="similarity">
    <text evidence="1 6">Belongs to the XseB family.</text>
</comment>
<evidence type="ECO:0000256" key="4">
    <source>
        <dbReference type="ARBA" id="ARBA00022801"/>
    </source>
</evidence>
<dbReference type="PANTHER" id="PTHR34137">
    <property type="entry name" value="EXODEOXYRIBONUCLEASE 7 SMALL SUBUNIT"/>
    <property type="match status" value="1"/>
</dbReference>
<dbReference type="HAMAP" id="MF_00337">
    <property type="entry name" value="Exonuc_7_S"/>
    <property type="match status" value="1"/>
</dbReference>
<gene>
    <name evidence="6 7" type="primary">xseB</name>
    <name evidence="7" type="ORF">FILTAD_02624</name>
</gene>
<sequence>MESQPIRFEEAMLKLEEVVQKLETGDVPLEDAITLYKKGMELSAYCNNKLQDAEKQLISIIDKGGDKIAFDPTKGSDSNG</sequence>
<keyword evidence="2 6" id="KW-0963">Cytoplasm</keyword>
<keyword evidence="4 6" id="KW-0378">Hydrolase</keyword>
<evidence type="ECO:0000313" key="7">
    <source>
        <dbReference type="EMBL" id="VDC32395.1"/>
    </source>
</evidence>
<keyword evidence="8" id="KW-1185">Reference proteome</keyword>
<comment type="function">
    <text evidence="6">Bidirectionally degrades single-stranded DNA into large acid-insoluble oligonucleotides, which are then degraded further into small acid-soluble oligonucleotides.</text>
</comment>
<protein>
    <recommendedName>
        <fullName evidence="6">Exodeoxyribonuclease 7 small subunit</fullName>
        <ecNumber evidence="6">3.1.11.6</ecNumber>
    </recommendedName>
    <alternativeName>
        <fullName evidence="6">Exodeoxyribonuclease VII small subunit</fullName>
        <shortName evidence="6">Exonuclease VII small subunit</shortName>
    </alternativeName>
</protein>
<dbReference type="Gene3D" id="1.10.287.1040">
    <property type="entry name" value="Exonuclease VII, small subunit"/>
    <property type="match status" value="1"/>
</dbReference>
<dbReference type="GO" id="GO:0008855">
    <property type="term" value="F:exodeoxyribonuclease VII activity"/>
    <property type="evidence" value="ECO:0007669"/>
    <property type="project" value="UniProtKB-UniRule"/>
</dbReference>
<proteinExistence type="inferred from homology"/>
<evidence type="ECO:0000256" key="1">
    <source>
        <dbReference type="ARBA" id="ARBA00009998"/>
    </source>
</evidence>
<dbReference type="PANTHER" id="PTHR34137:SF1">
    <property type="entry name" value="EXODEOXYRIBONUCLEASE 7 SMALL SUBUNIT"/>
    <property type="match status" value="1"/>
</dbReference>
<keyword evidence="3 6" id="KW-0540">Nuclease</keyword>
<dbReference type="Proteomes" id="UP000270468">
    <property type="component" value="Unassembled WGS sequence"/>
</dbReference>
<comment type="catalytic activity">
    <reaction evidence="6">
        <text>Exonucleolytic cleavage in either 5'- to 3'- or 3'- to 5'-direction to yield nucleoside 5'-phosphates.</text>
        <dbReference type="EC" id="3.1.11.6"/>
    </reaction>
</comment>
<dbReference type="InterPro" id="IPR037004">
    <property type="entry name" value="Exonuc_VII_ssu_sf"/>
</dbReference>
<reference evidence="7 8" key="1">
    <citation type="submission" date="2018-11" db="EMBL/GenBank/DDBJ databases">
        <authorList>
            <person name="Criscuolo A."/>
        </authorList>
    </citation>
    <scope>NUCLEOTIDE SEQUENCE [LARGE SCALE GENOMIC DNA]</scope>
    <source>
        <strain evidence="7">ATB-66</strain>
    </source>
</reference>
<dbReference type="EC" id="3.1.11.6" evidence="6"/>
<dbReference type="SUPFAM" id="SSF116842">
    <property type="entry name" value="XseB-like"/>
    <property type="match status" value="1"/>
</dbReference>
<comment type="subcellular location">
    <subcellularLocation>
        <location evidence="6">Cytoplasm</location>
    </subcellularLocation>
</comment>
<dbReference type="PIRSF" id="PIRSF006488">
    <property type="entry name" value="Exonuc_VII_S"/>
    <property type="match status" value="1"/>
</dbReference>
<evidence type="ECO:0000256" key="3">
    <source>
        <dbReference type="ARBA" id="ARBA00022722"/>
    </source>
</evidence>
<dbReference type="Pfam" id="PF02609">
    <property type="entry name" value="Exonuc_VII_S"/>
    <property type="match status" value="1"/>
</dbReference>
<dbReference type="RefSeq" id="WP_282432588.1">
    <property type="nucleotide sequence ID" value="NZ_CBCRXF010000002.1"/>
</dbReference>
<name>A0A3P5XCE4_9BACL</name>
<dbReference type="InterPro" id="IPR003761">
    <property type="entry name" value="Exonuc_VII_S"/>
</dbReference>
<dbReference type="AlphaFoldDB" id="A0A3P5XCE4"/>
<dbReference type="NCBIfam" id="TIGR01280">
    <property type="entry name" value="xseB"/>
    <property type="match status" value="1"/>
</dbReference>